<dbReference type="OrthoDB" id="9106612at2"/>
<keyword evidence="2" id="KW-0805">Transcription regulation</keyword>
<name>A0A0C6P2T2_BORBO</name>
<evidence type="ECO:0000259" key="5">
    <source>
        <dbReference type="PROSITE" id="PS50931"/>
    </source>
</evidence>
<dbReference type="AlphaFoldDB" id="A0A0C6P2T2"/>
<dbReference type="Pfam" id="PF03466">
    <property type="entry name" value="LysR_substrate"/>
    <property type="match status" value="1"/>
</dbReference>
<dbReference type="GO" id="GO:0003677">
    <property type="term" value="F:DNA binding"/>
    <property type="evidence" value="ECO:0007669"/>
    <property type="project" value="UniProtKB-KW"/>
</dbReference>
<dbReference type="PROSITE" id="PS50931">
    <property type="entry name" value="HTH_LYSR"/>
    <property type="match status" value="1"/>
</dbReference>
<feature type="domain" description="HTH lysR-type" evidence="5">
    <location>
        <begin position="8"/>
        <end position="65"/>
    </location>
</feature>
<dbReference type="FunFam" id="1.10.10.10:FF:000001">
    <property type="entry name" value="LysR family transcriptional regulator"/>
    <property type="match status" value="1"/>
</dbReference>
<dbReference type="Proteomes" id="UP000007564">
    <property type="component" value="Chromosome"/>
</dbReference>
<reference evidence="6 7" key="1">
    <citation type="journal article" date="2012" name="BMC Genomics">
        <title>Comparative genomics of the classical Bordetella subspecies: the evolution and exchange of virulence-associated diversity amongst closely related pathogens.</title>
        <authorList>
            <person name="Park J."/>
            <person name="Zhang Y."/>
            <person name="Buboltz A.M."/>
            <person name="Zhang X."/>
            <person name="Schuster S.C."/>
            <person name="Ahuja U."/>
            <person name="Liu M."/>
            <person name="Miller J.F."/>
            <person name="Sebaihia M."/>
            <person name="Bentley S.D."/>
            <person name="Parkhill J."/>
            <person name="Harvill E.T."/>
        </authorList>
    </citation>
    <scope>NUCLEOTIDE SEQUENCE [LARGE SCALE GENOMIC DNA]</scope>
    <source>
        <strain evidence="6 7">253</strain>
    </source>
</reference>
<protein>
    <submittedName>
        <fullName evidence="6">LysR-family transcriptional regulator</fullName>
    </submittedName>
</protein>
<evidence type="ECO:0000256" key="4">
    <source>
        <dbReference type="ARBA" id="ARBA00023163"/>
    </source>
</evidence>
<dbReference type="InterPro" id="IPR005119">
    <property type="entry name" value="LysR_subst-bd"/>
</dbReference>
<dbReference type="SUPFAM" id="SSF53850">
    <property type="entry name" value="Periplasmic binding protein-like II"/>
    <property type="match status" value="1"/>
</dbReference>
<evidence type="ECO:0000313" key="6">
    <source>
        <dbReference type="EMBL" id="CCJ52509.1"/>
    </source>
</evidence>
<dbReference type="CDD" id="cd05466">
    <property type="entry name" value="PBP2_LTTR_substrate"/>
    <property type="match status" value="1"/>
</dbReference>
<dbReference type="Gene3D" id="3.40.190.10">
    <property type="entry name" value="Periplasmic binding protein-like II"/>
    <property type="match status" value="2"/>
</dbReference>
<dbReference type="PANTHER" id="PTHR30419">
    <property type="entry name" value="HTH-TYPE TRANSCRIPTIONAL REGULATOR YBHD"/>
    <property type="match status" value="1"/>
</dbReference>
<dbReference type="EMBL" id="HE965806">
    <property type="protein sequence ID" value="CCJ52509.1"/>
    <property type="molecule type" value="Genomic_DNA"/>
</dbReference>
<evidence type="ECO:0000256" key="3">
    <source>
        <dbReference type="ARBA" id="ARBA00023125"/>
    </source>
</evidence>
<evidence type="ECO:0000256" key="2">
    <source>
        <dbReference type="ARBA" id="ARBA00023015"/>
    </source>
</evidence>
<dbReference type="InterPro" id="IPR036390">
    <property type="entry name" value="WH_DNA-bd_sf"/>
</dbReference>
<dbReference type="RefSeq" id="WP_015063814.1">
    <property type="nucleotide sequence ID" value="NC_019382.1"/>
</dbReference>
<dbReference type="PRINTS" id="PR00039">
    <property type="entry name" value="HTHLYSR"/>
</dbReference>
<dbReference type="GO" id="GO:0003700">
    <property type="term" value="F:DNA-binding transcription factor activity"/>
    <property type="evidence" value="ECO:0007669"/>
    <property type="project" value="InterPro"/>
</dbReference>
<dbReference type="HOGENOM" id="CLU_039613_6_0_4"/>
<dbReference type="InterPro" id="IPR036388">
    <property type="entry name" value="WH-like_DNA-bd_sf"/>
</dbReference>
<dbReference type="SUPFAM" id="SSF46785">
    <property type="entry name" value="Winged helix' DNA-binding domain"/>
    <property type="match status" value="1"/>
</dbReference>
<proteinExistence type="inferred from homology"/>
<accession>A0A0C6P2T2</accession>
<dbReference type="Pfam" id="PF00126">
    <property type="entry name" value="HTH_1"/>
    <property type="match status" value="1"/>
</dbReference>
<comment type="similarity">
    <text evidence="1">Belongs to the LysR transcriptional regulatory family.</text>
</comment>
<evidence type="ECO:0000256" key="1">
    <source>
        <dbReference type="ARBA" id="ARBA00009437"/>
    </source>
</evidence>
<dbReference type="Gene3D" id="1.10.10.10">
    <property type="entry name" value="Winged helix-like DNA-binding domain superfamily/Winged helix DNA-binding domain"/>
    <property type="match status" value="1"/>
</dbReference>
<dbReference type="GO" id="GO:0005829">
    <property type="term" value="C:cytosol"/>
    <property type="evidence" value="ECO:0007669"/>
    <property type="project" value="TreeGrafter"/>
</dbReference>
<keyword evidence="4" id="KW-0804">Transcription</keyword>
<sequence length="305" mass="33107">MGPTDMRVSTRQLQAFLLVAEVRSFTRAAETLHVTQAGLSSMINELETQVGIRLFERSNRATALTQAGTQFLPYARQAVESLNKGTLELSALNRRQQGGIRVGVSPLIASTVLPAVMREFQQCTGRSCEVVDAELEVLHDMVETGRLDATYGTYMRRASRLKSEYIFGMALRLAGPGRLIPPGLEIAGVEDWARQHDIVLWALPDSNAVQQVVDRYLLEVGAHALRRQEVCHVATVASLISAGMGMGFVPTFLADFYDRDTVGQIALPQGAPAVDFYCTSDASNPASSSIHVFSRLLAAHCGAAA</sequence>
<gene>
    <name evidence="6" type="ORF">BN112_0591</name>
</gene>
<dbReference type="InterPro" id="IPR050950">
    <property type="entry name" value="HTH-type_LysR_regulators"/>
</dbReference>
<keyword evidence="3" id="KW-0238">DNA-binding</keyword>
<dbReference type="InterPro" id="IPR000847">
    <property type="entry name" value="LysR_HTH_N"/>
</dbReference>
<dbReference type="KEGG" id="bbh:BN112_0591"/>
<organism evidence="6 7">
    <name type="scientific">Bordetella bronchiseptica 253</name>
    <dbReference type="NCBI Taxonomy" id="568707"/>
    <lineage>
        <taxon>Bacteria</taxon>
        <taxon>Pseudomonadati</taxon>
        <taxon>Pseudomonadota</taxon>
        <taxon>Betaproteobacteria</taxon>
        <taxon>Burkholderiales</taxon>
        <taxon>Alcaligenaceae</taxon>
        <taxon>Bordetella</taxon>
    </lineage>
</organism>
<evidence type="ECO:0000313" key="7">
    <source>
        <dbReference type="Proteomes" id="UP000007564"/>
    </source>
</evidence>